<evidence type="ECO:0000313" key="7">
    <source>
        <dbReference type="EMBL" id="KXS31520.1"/>
    </source>
</evidence>
<evidence type="ECO:0000256" key="6">
    <source>
        <dbReference type="SAM" id="Phobius"/>
    </source>
</evidence>
<organism evidence="7 8">
    <name type="scientific">Candidatus Gallionella acididurans</name>
    <dbReference type="NCBI Taxonomy" id="1796491"/>
    <lineage>
        <taxon>Bacteria</taxon>
        <taxon>Pseudomonadati</taxon>
        <taxon>Pseudomonadota</taxon>
        <taxon>Betaproteobacteria</taxon>
        <taxon>Nitrosomonadales</taxon>
        <taxon>Gallionellaceae</taxon>
        <taxon>Gallionella</taxon>
    </lineage>
</organism>
<evidence type="ECO:0000256" key="1">
    <source>
        <dbReference type="ARBA" id="ARBA00004651"/>
    </source>
</evidence>
<evidence type="ECO:0000256" key="4">
    <source>
        <dbReference type="ARBA" id="ARBA00022989"/>
    </source>
</evidence>
<keyword evidence="5 6" id="KW-0472">Membrane</keyword>
<keyword evidence="2" id="KW-1003">Cell membrane</keyword>
<feature type="transmembrane region" description="Helical" evidence="6">
    <location>
        <begin position="94"/>
        <end position="113"/>
    </location>
</feature>
<feature type="transmembrane region" description="Helical" evidence="6">
    <location>
        <begin position="62"/>
        <end position="82"/>
    </location>
</feature>
<dbReference type="Proteomes" id="UP000070578">
    <property type="component" value="Unassembled WGS sequence"/>
</dbReference>
<reference evidence="7 8" key="2">
    <citation type="submission" date="2016-03" db="EMBL/GenBank/DDBJ databases">
        <title>New uncultured bacterium of the family Gallionellaceae from acid mine drainage: description and reconstruction of genome based on metagenomic analysis of microbial community.</title>
        <authorList>
            <person name="Kadnikov V."/>
            <person name="Ivasenko D."/>
            <person name="Beletsky A."/>
            <person name="Mardanov A."/>
            <person name="Danilova E."/>
            <person name="Pimenov N."/>
            <person name="Karnachuk O."/>
            <person name="Ravin N."/>
        </authorList>
    </citation>
    <scope>NUCLEOTIDE SEQUENCE [LARGE SCALE GENOMIC DNA]</scope>
    <source>
        <strain evidence="7">ShG14-8</strain>
    </source>
</reference>
<keyword evidence="3 6" id="KW-0812">Transmembrane</keyword>
<evidence type="ECO:0000256" key="3">
    <source>
        <dbReference type="ARBA" id="ARBA00022692"/>
    </source>
</evidence>
<dbReference type="Pfam" id="PF06146">
    <property type="entry name" value="PsiE"/>
    <property type="match status" value="1"/>
</dbReference>
<proteinExistence type="predicted"/>
<evidence type="ECO:0000256" key="2">
    <source>
        <dbReference type="ARBA" id="ARBA00022475"/>
    </source>
</evidence>
<dbReference type="GO" id="GO:0005886">
    <property type="term" value="C:plasma membrane"/>
    <property type="evidence" value="ECO:0007669"/>
    <property type="project" value="UniProtKB-SubCell"/>
</dbReference>
<feature type="transmembrane region" description="Helical" evidence="6">
    <location>
        <begin position="21"/>
        <end position="42"/>
    </location>
</feature>
<comment type="subcellular location">
    <subcellularLocation>
        <location evidence="1">Cell membrane</location>
        <topology evidence="1">Multi-pass membrane protein</topology>
    </subcellularLocation>
</comment>
<dbReference type="PATRIC" id="fig|1796491.3.peg.2568"/>
<evidence type="ECO:0000256" key="5">
    <source>
        <dbReference type="ARBA" id="ARBA00023136"/>
    </source>
</evidence>
<dbReference type="AlphaFoldDB" id="A0A139BR85"/>
<name>A0A139BR85_9PROT</name>
<comment type="caution">
    <text evidence="7">The sequence shown here is derived from an EMBL/GenBank/DDBJ whole genome shotgun (WGS) entry which is preliminary data.</text>
</comment>
<dbReference type="InterPro" id="IPR020948">
    <property type="entry name" value="P_starv_induced_PsiE-like"/>
</dbReference>
<feature type="transmembrane region" description="Helical" evidence="6">
    <location>
        <begin position="119"/>
        <end position="141"/>
    </location>
</feature>
<protein>
    <submittedName>
        <fullName evidence="7">Diguanylate cyclase</fullName>
    </submittedName>
</protein>
<sequence>MDNIGENTKSFVTKTYHAFETIITIGIVILISIMILAAFSSLVVETYHLVLHVTIDTADHRAFQSVFGMVMTLLIAIEFNKTVMHAYTGRGREVIVKTVVLVSILAVSRQFIVTEIETISPFTLAALAFSLLSLGIVYWLMERAHPTGNNRLPKD</sequence>
<keyword evidence="4 6" id="KW-1133">Transmembrane helix</keyword>
<gene>
    <name evidence="7" type="ORF">AWT59_2351</name>
</gene>
<accession>A0A139BR85</accession>
<evidence type="ECO:0000313" key="8">
    <source>
        <dbReference type="Proteomes" id="UP000070578"/>
    </source>
</evidence>
<dbReference type="EMBL" id="LSLI01000070">
    <property type="protein sequence ID" value="KXS31520.1"/>
    <property type="molecule type" value="Genomic_DNA"/>
</dbReference>
<reference evidence="7 8" key="1">
    <citation type="submission" date="2016-02" db="EMBL/GenBank/DDBJ databases">
        <authorList>
            <person name="Wen L."/>
            <person name="He K."/>
            <person name="Yang H."/>
        </authorList>
    </citation>
    <scope>NUCLEOTIDE SEQUENCE [LARGE SCALE GENOMIC DNA]</scope>
    <source>
        <strain evidence="7">ShG14-8</strain>
    </source>
</reference>